<evidence type="ECO:0000259" key="4">
    <source>
        <dbReference type="PROSITE" id="PS50011"/>
    </source>
</evidence>
<dbReference type="InterPro" id="IPR017441">
    <property type="entry name" value="Protein_kinase_ATP_BS"/>
</dbReference>
<dbReference type="FunFam" id="1.10.510.10:FF:000571">
    <property type="entry name" value="Maternal embryonic leucine zipper kinase"/>
    <property type="match status" value="1"/>
</dbReference>
<dbReference type="PROSITE" id="PS00107">
    <property type="entry name" value="PROTEIN_KINASE_ATP"/>
    <property type="match status" value="1"/>
</dbReference>
<dbReference type="InterPro" id="IPR011009">
    <property type="entry name" value="Kinase-like_dom_sf"/>
</dbReference>
<comment type="caution">
    <text evidence="5">The sequence shown here is derived from an EMBL/GenBank/DDBJ whole genome shotgun (WGS) entry which is preliminary data.</text>
</comment>
<dbReference type="PANTHER" id="PTHR24346:SF92">
    <property type="entry name" value="SNF1-RELATED PROTEIN KINASE 2.6"/>
    <property type="match status" value="1"/>
</dbReference>
<feature type="binding site" evidence="3">
    <location>
        <position position="43"/>
    </location>
    <ligand>
        <name>ATP</name>
        <dbReference type="ChEBI" id="CHEBI:30616"/>
    </ligand>
</feature>
<reference evidence="5 6" key="1">
    <citation type="journal article" date="2024" name="Nat. Commun.">
        <title>Phylogenomics reveals the evolutionary origins of lichenization in chlorophyte algae.</title>
        <authorList>
            <person name="Puginier C."/>
            <person name="Libourel C."/>
            <person name="Otte J."/>
            <person name="Skaloud P."/>
            <person name="Haon M."/>
            <person name="Grisel S."/>
            <person name="Petersen M."/>
            <person name="Berrin J.G."/>
            <person name="Delaux P.M."/>
            <person name="Dal Grande F."/>
            <person name="Keller J."/>
        </authorList>
    </citation>
    <scope>NUCLEOTIDE SEQUENCE [LARGE SCALE GENOMIC DNA]</scope>
    <source>
        <strain evidence="5 6">SAG 245.80</strain>
    </source>
</reference>
<dbReference type="GO" id="GO:0004674">
    <property type="term" value="F:protein serine/threonine kinase activity"/>
    <property type="evidence" value="ECO:0007669"/>
    <property type="project" value="TreeGrafter"/>
</dbReference>
<name>A0AAW1QJG8_9CHLO</name>
<dbReference type="Proteomes" id="UP001445335">
    <property type="component" value="Unassembled WGS sequence"/>
</dbReference>
<dbReference type="GO" id="GO:0035556">
    <property type="term" value="P:intracellular signal transduction"/>
    <property type="evidence" value="ECO:0007669"/>
    <property type="project" value="TreeGrafter"/>
</dbReference>
<organism evidence="5 6">
    <name type="scientific">Elliptochloris bilobata</name>
    <dbReference type="NCBI Taxonomy" id="381761"/>
    <lineage>
        <taxon>Eukaryota</taxon>
        <taxon>Viridiplantae</taxon>
        <taxon>Chlorophyta</taxon>
        <taxon>core chlorophytes</taxon>
        <taxon>Trebouxiophyceae</taxon>
        <taxon>Trebouxiophyceae incertae sedis</taxon>
        <taxon>Elliptochloris clade</taxon>
        <taxon>Elliptochloris</taxon>
    </lineage>
</organism>
<dbReference type="AlphaFoldDB" id="A0AAW1QJG8"/>
<dbReference type="SMART" id="SM00220">
    <property type="entry name" value="S_TKc"/>
    <property type="match status" value="1"/>
</dbReference>
<keyword evidence="1 3" id="KW-0547">Nucleotide-binding</keyword>
<dbReference type="GO" id="GO:0005737">
    <property type="term" value="C:cytoplasm"/>
    <property type="evidence" value="ECO:0007669"/>
    <property type="project" value="TreeGrafter"/>
</dbReference>
<dbReference type="Pfam" id="PF00069">
    <property type="entry name" value="Pkinase"/>
    <property type="match status" value="1"/>
</dbReference>
<evidence type="ECO:0000313" key="5">
    <source>
        <dbReference type="EMBL" id="KAK9821606.1"/>
    </source>
</evidence>
<dbReference type="SUPFAM" id="SSF56112">
    <property type="entry name" value="Protein kinase-like (PK-like)"/>
    <property type="match status" value="1"/>
</dbReference>
<dbReference type="PROSITE" id="PS50011">
    <property type="entry name" value="PROTEIN_KINASE_DOM"/>
    <property type="match status" value="1"/>
</dbReference>
<dbReference type="PANTHER" id="PTHR24346">
    <property type="entry name" value="MAP/MICROTUBULE AFFINITY-REGULATING KINASE"/>
    <property type="match status" value="1"/>
</dbReference>
<dbReference type="InterPro" id="IPR000719">
    <property type="entry name" value="Prot_kinase_dom"/>
</dbReference>
<protein>
    <recommendedName>
        <fullName evidence="4">Protein kinase domain-containing protein</fullName>
    </recommendedName>
</protein>
<dbReference type="Gene3D" id="1.10.510.10">
    <property type="entry name" value="Transferase(Phosphotransferase) domain 1"/>
    <property type="match status" value="1"/>
</dbReference>
<dbReference type="GO" id="GO:0005524">
    <property type="term" value="F:ATP binding"/>
    <property type="evidence" value="ECO:0007669"/>
    <property type="project" value="UniProtKB-UniRule"/>
</dbReference>
<sequence length="333" mass="37239">MVNGEALLPAGERYEVLKTLGQGAYGIVALARDRELIEKVAIKFISRTEVAKHVKHVRREVVNHSSLLHPHVIGFKRCILTDKYLGIVMEYASGGNLFDHVSKGKGLSEKDARWFFKQLMLALDYCHKMGVSNRDVKLENTLLESQLGRRPMLKLCDFGLSINEGQSVAKSMEVGTPGYCAPELLMRTNLTTSYDGKKADVWSSGVMLYTMLCCQYPFDDALDAKLSEKSAQMRFRQRALQGKYSFPSHVALSGEAKDLISRMLKDKPLVNLDEVNAAYLKLSRTASTEESMRLLDSISHDGSRPSWASAAGYHPEDGDEFGHLVDEIEDEEL</sequence>
<accession>A0AAW1QJG8</accession>
<proteinExistence type="predicted"/>
<feature type="domain" description="Protein kinase" evidence="4">
    <location>
        <begin position="14"/>
        <end position="282"/>
    </location>
</feature>
<keyword evidence="2 3" id="KW-0067">ATP-binding</keyword>
<evidence type="ECO:0000256" key="2">
    <source>
        <dbReference type="ARBA" id="ARBA00022840"/>
    </source>
</evidence>
<evidence type="ECO:0000256" key="1">
    <source>
        <dbReference type="ARBA" id="ARBA00022741"/>
    </source>
</evidence>
<gene>
    <name evidence="5" type="ORF">WJX81_006021</name>
</gene>
<evidence type="ECO:0000313" key="6">
    <source>
        <dbReference type="Proteomes" id="UP001445335"/>
    </source>
</evidence>
<dbReference type="EMBL" id="JALJOU010000099">
    <property type="protein sequence ID" value="KAK9821606.1"/>
    <property type="molecule type" value="Genomic_DNA"/>
</dbReference>
<evidence type="ECO:0000256" key="3">
    <source>
        <dbReference type="PROSITE-ProRule" id="PRU10141"/>
    </source>
</evidence>
<keyword evidence="6" id="KW-1185">Reference proteome</keyword>